<sequence length="92" mass="10803">MSSVKTKAKKKKKKTALVICRNGKQFWTTQTQFWQWIRDRVIAKVADNPLTGVFFREHEEVMVLAAHTVLNLAAPNHLREALRARRMICRKR</sequence>
<dbReference type="Proteomes" id="UP000031518">
    <property type="component" value="Unassembled WGS sequence"/>
</dbReference>
<reference evidence="1 2" key="2">
    <citation type="submission" date="2015-01" db="EMBL/GenBank/DDBJ databases">
        <title>Complete genome sequence of Pyrinomonas methylaliphatogenes type strain K22T.</title>
        <authorList>
            <person name="Lee K.C.Y."/>
            <person name="Power J.F."/>
            <person name="Dunfield P.F."/>
            <person name="Morgan X.C."/>
            <person name="Huttenhower C."/>
            <person name="Stott M.B."/>
        </authorList>
    </citation>
    <scope>NUCLEOTIDE SEQUENCE [LARGE SCALE GENOMIC DNA]</scope>
    <source>
        <strain evidence="1 2">K22</strain>
    </source>
</reference>
<dbReference type="EMBL" id="CBXV010000004">
    <property type="protein sequence ID" value="CDM65170.1"/>
    <property type="molecule type" value="Genomic_DNA"/>
</dbReference>
<gene>
    <name evidence="1" type="ORF">PYK22_01168</name>
</gene>
<accession>A0A0B6WYE7</accession>
<dbReference type="RefSeq" id="WP_041975206.1">
    <property type="nucleotide sequence ID" value="NZ_CBXV010000004.1"/>
</dbReference>
<evidence type="ECO:0000313" key="2">
    <source>
        <dbReference type="Proteomes" id="UP000031518"/>
    </source>
</evidence>
<protein>
    <submittedName>
        <fullName evidence="1">Uncharacterized protein</fullName>
    </submittedName>
</protein>
<dbReference type="STRING" id="454194.PYK22_01168"/>
<organism evidence="1 2">
    <name type="scientific">Pyrinomonas methylaliphatogenes</name>
    <dbReference type="NCBI Taxonomy" id="454194"/>
    <lineage>
        <taxon>Bacteria</taxon>
        <taxon>Pseudomonadati</taxon>
        <taxon>Acidobacteriota</taxon>
        <taxon>Blastocatellia</taxon>
        <taxon>Blastocatellales</taxon>
        <taxon>Pyrinomonadaceae</taxon>
        <taxon>Pyrinomonas</taxon>
    </lineage>
</organism>
<keyword evidence="2" id="KW-1185">Reference proteome</keyword>
<evidence type="ECO:0000313" key="1">
    <source>
        <dbReference type="EMBL" id="CDM65170.1"/>
    </source>
</evidence>
<name>A0A0B6WYE7_9BACT</name>
<dbReference type="AlphaFoldDB" id="A0A0B6WYE7"/>
<reference evidence="1 2" key="1">
    <citation type="submission" date="2013-12" db="EMBL/GenBank/DDBJ databases">
        <authorList>
            <person name="Stott M."/>
        </authorList>
    </citation>
    <scope>NUCLEOTIDE SEQUENCE [LARGE SCALE GENOMIC DNA]</scope>
    <source>
        <strain evidence="1 2">K22</strain>
    </source>
</reference>
<proteinExistence type="predicted"/>